<feature type="transmembrane region" description="Helical" evidence="1">
    <location>
        <begin position="50"/>
        <end position="69"/>
    </location>
</feature>
<dbReference type="Proteomes" id="UP001346149">
    <property type="component" value="Unassembled WGS sequence"/>
</dbReference>
<keyword evidence="1" id="KW-1133">Transmembrane helix</keyword>
<keyword evidence="3" id="KW-1185">Reference proteome</keyword>
<proteinExistence type="predicted"/>
<dbReference type="EMBL" id="JAXQNO010000009">
    <property type="protein sequence ID" value="KAK4791090.1"/>
    <property type="molecule type" value="Genomic_DNA"/>
</dbReference>
<organism evidence="2 3">
    <name type="scientific">Trapa natans</name>
    <name type="common">Water chestnut</name>
    <dbReference type="NCBI Taxonomy" id="22666"/>
    <lineage>
        <taxon>Eukaryota</taxon>
        <taxon>Viridiplantae</taxon>
        <taxon>Streptophyta</taxon>
        <taxon>Embryophyta</taxon>
        <taxon>Tracheophyta</taxon>
        <taxon>Spermatophyta</taxon>
        <taxon>Magnoliopsida</taxon>
        <taxon>eudicotyledons</taxon>
        <taxon>Gunneridae</taxon>
        <taxon>Pentapetalae</taxon>
        <taxon>rosids</taxon>
        <taxon>malvids</taxon>
        <taxon>Myrtales</taxon>
        <taxon>Lythraceae</taxon>
        <taxon>Trapa</taxon>
    </lineage>
</organism>
<evidence type="ECO:0000313" key="2">
    <source>
        <dbReference type="EMBL" id="KAK4791090.1"/>
    </source>
</evidence>
<comment type="caution">
    <text evidence="2">The sequence shown here is derived from an EMBL/GenBank/DDBJ whole genome shotgun (WGS) entry which is preliminary data.</text>
</comment>
<reference evidence="2 3" key="1">
    <citation type="journal article" date="2023" name="Hortic Res">
        <title>Pangenome of water caltrop reveals structural variations and asymmetric subgenome divergence after allopolyploidization.</title>
        <authorList>
            <person name="Zhang X."/>
            <person name="Chen Y."/>
            <person name="Wang L."/>
            <person name="Yuan Y."/>
            <person name="Fang M."/>
            <person name="Shi L."/>
            <person name="Lu R."/>
            <person name="Comes H.P."/>
            <person name="Ma Y."/>
            <person name="Chen Y."/>
            <person name="Huang G."/>
            <person name="Zhou Y."/>
            <person name="Zheng Z."/>
            <person name="Qiu Y."/>
        </authorList>
    </citation>
    <scope>NUCLEOTIDE SEQUENCE [LARGE SCALE GENOMIC DNA]</scope>
    <source>
        <strain evidence="2">F231</strain>
    </source>
</reference>
<protein>
    <submittedName>
        <fullName evidence="2">Uncharacterized protein</fullName>
    </submittedName>
</protein>
<evidence type="ECO:0000313" key="3">
    <source>
        <dbReference type="Proteomes" id="UP001346149"/>
    </source>
</evidence>
<sequence length="130" mass="14748">MVRACEKESSSYALIKFVVNSFKRSSEHTTSICFGAIAANERGHILRMSTLFAVHYFPFFCPILFFWYIGFLGESMHVSCLLNGFNQNLSGVINKRRKKVGLDPITLRILPLNGVVRFLDDLIPELPFAT</sequence>
<gene>
    <name evidence="2" type="ORF">SAY86_031503</name>
</gene>
<evidence type="ECO:0000256" key="1">
    <source>
        <dbReference type="SAM" id="Phobius"/>
    </source>
</evidence>
<accession>A0AAN7R7H9</accession>
<keyword evidence="1" id="KW-0472">Membrane</keyword>
<dbReference type="AlphaFoldDB" id="A0AAN7R7H9"/>
<keyword evidence="1" id="KW-0812">Transmembrane</keyword>
<name>A0AAN7R7H9_TRANT</name>